<sequence length="457" mass="51379">MMQEITQLQTVFQKGKLGIIEKDNKISIEELSFQSTLSEFASAWMSQKFSQFLGTLEGGFFAIVDIVSGLADSLIALFTDPIGFFKGTLNTVLHPIDTAKYIWKGLEQSYEEEVVNGDVRSGSRYFSYAVTYIAASIFGAKGVDKVSKLSKAGKMNSKPDVPYNVMTTAKIKTFIKNGVKSTFGKVEDTVHNLLSSRSGIRAMELNRLSTHLQDLFRKTRNVLNPDKIKTAIDKTYQKVAAGPISKAVQSGVFSRIGRVLLNEQGHVVIPGKGKDFNGAKGTDIGIKQTSQTKPAELIIADRTKGLDLNPHPIQQKQLSAKKMKELKGKIENRTITKAEYQQYTWNKKFTKHRNSGVFDFWYQERQRILNNETPTRNWNQEQINDILKGKKPKVNGEIVQGHHSYSASQYPHLADKGEIIYPATPNEHLKGWHGGNWKNSLPGRPINLIEEVFKWPK</sequence>
<feature type="domain" description="Tox-GHH" evidence="1">
    <location>
        <begin position="347"/>
        <end position="422"/>
    </location>
</feature>
<dbReference type="Proteomes" id="UP000265801">
    <property type="component" value="Unassembled WGS sequence"/>
</dbReference>
<gene>
    <name evidence="2" type="ORF">D3H55_20315</name>
</gene>
<dbReference type="OrthoDB" id="2850540at2"/>
<keyword evidence="3" id="KW-1185">Reference proteome</keyword>
<comment type="caution">
    <text evidence="2">The sequence shown here is derived from an EMBL/GenBank/DDBJ whole genome shotgun (WGS) entry which is preliminary data.</text>
</comment>
<accession>A0A3A1QPH5</accession>
<dbReference type="InterPro" id="IPR028916">
    <property type="entry name" value="Tox-GHH_dom"/>
</dbReference>
<dbReference type="AlphaFoldDB" id="A0A3A1QPH5"/>
<name>A0A3A1QPH5_9BACI</name>
<evidence type="ECO:0000259" key="1">
    <source>
        <dbReference type="Pfam" id="PF15636"/>
    </source>
</evidence>
<evidence type="ECO:0000313" key="2">
    <source>
        <dbReference type="EMBL" id="RIW28968.1"/>
    </source>
</evidence>
<evidence type="ECO:0000313" key="3">
    <source>
        <dbReference type="Proteomes" id="UP000265801"/>
    </source>
</evidence>
<proteinExistence type="predicted"/>
<reference evidence="2 3" key="1">
    <citation type="submission" date="2018-09" db="EMBL/GenBank/DDBJ databases">
        <title>Bacillus saliacetes sp. nov., isolated from Thai shrimp paste (Ka-pi).</title>
        <authorList>
            <person name="Daroonpunt R."/>
            <person name="Tanasupawat S."/>
            <person name="Yiamsombut S."/>
        </authorList>
    </citation>
    <scope>NUCLEOTIDE SEQUENCE [LARGE SCALE GENOMIC DNA]</scope>
    <source>
        <strain evidence="2 3">SKP7-4</strain>
    </source>
</reference>
<dbReference type="Pfam" id="PF15636">
    <property type="entry name" value="Tox-GHH"/>
    <property type="match status" value="1"/>
</dbReference>
<dbReference type="EMBL" id="QXIR01000038">
    <property type="protein sequence ID" value="RIW28968.1"/>
    <property type="molecule type" value="Genomic_DNA"/>
</dbReference>
<organism evidence="2 3">
    <name type="scientific">Bacillus salacetis</name>
    <dbReference type="NCBI Taxonomy" id="2315464"/>
    <lineage>
        <taxon>Bacteria</taxon>
        <taxon>Bacillati</taxon>
        <taxon>Bacillota</taxon>
        <taxon>Bacilli</taxon>
        <taxon>Bacillales</taxon>
        <taxon>Bacillaceae</taxon>
        <taxon>Bacillus</taxon>
    </lineage>
</organism>
<protein>
    <recommendedName>
        <fullName evidence="1">Tox-GHH domain-containing protein</fullName>
    </recommendedName>
</protein>